<reference evidence="4" key="1">
    <citation type="submission" date="2025-08" db="UniProtKB">
        <authorList>
            <consortium name="RefSeq"/>
        </authorList>
    </citation>
    <scope>IDENTIFICATION</scope>
</reference>
<dbReference type="GO" id="GO:0000800">
    <property type="term" value="C:lateral element"/>
    <property type="evidence" value="ECO:0007669"/>
    <property type="project" value="TreeGrafter"/>
</dbReference>
<dbReference type="GO" id="GO:0007015">
    <property type="term" value="P:actin filament organization"/>
    <property type="evidence" value="ECO:0007669"/>
    <property type="project" value="TreeGrafter"/>
</dbReference>
<dbReference type="GO" id="GO:0051225">
    <property type="term" value="P:spindle assembly"/>
    <property type="evidence" value="ECO:0007669"/>
    <property type="project" value="TreeGrafter"/>
</dbReference>
<dbReference type="InParanoid" id="A0A6J2QK75"/>
<dbReference type="OrthoDB" id="8919415at2759"/>
<keyword evidence="2" id="KW-0472">Membrane</keyword>
<dbReference type="GO" id="GO:0070840">
    <property type="term" value="F:dynein complex binding"/>
    <property type="evidence" value="ECO:0007669"/>
    <property type="project" value="TreeGrafter"/>
</dbReference>
<evidence type="ECO:0000256" key="1">
    <source>
        <dbReference type="SAM" id="Coils"/>
    </source>
</evidence>
<dbReference type="AlphaFoldDB" id="A0A6J2QK75"/>
<dbReference type="GO" id="GO:0034397">
    <property type="term" value="P:telomere localization"/>
    <property type="evidence" value="ECO:0007669"/>
    <property type="project" value="InterPro"/>
</dbReference>
<keyword evidence="1" id="KW-0175">Coiled coil</keyword>
<organism evidence="3 4">
    <name type="scientific">Cottoperca gobio</name>
    <name type="common">Frogmouth</name>
    <name type="synonym">Aphritis gobio</name>
    <dbReference type="NCBI Taxonomy" id="56716"/>
    <lineage>
        <taxon>Eukaryota</taxon>
        <taxon>Metazoa</taxon>
        <taxon>Chordata</taxon>
        <taxon>Craniata</taxon>
        <taxon>Vertebrata</taxon>
        <taxon>Euteleostomi</taxon>
        <taxon>Actinopterygii</taxon>
        <taxon>Neopterygii</taxon>
        <taxon>Teleostei</taxon>
        <taxon>Neoteleostei</taxon>
        <taxon>Acanthomorphata</taxon>
        <taxon>Eupercaria</taxon>
        <taxon>Perciformes</taxon>
        <taxon>Notothenioidei</taxon>
        <taxon>Bovichtidae</taxon>
        <taxon>Cottoperca</taxon>
    </lineage>
</organism>
<dbReference type="GO" id="GO:0034993">
    <property type="term" value="C:meiotic nuclear membrane microtubule tethering complex"/>
    <property type="evidence" value="ECO:0007669"/>
    <property type="project" value="InterPro"/>
</dbReference>
<protein>
    <submittedName>
        <fullName evidence="4">Uncharacterized protein LOC115014805 isoform X1</fullName>
    </submittedName>
</protein>
<dbReference type="GO" id="GO:0000781">
    <property type="term" value="C:chromosome, telomeric region"/>
    <property type="evidence" value="ECO:0007669"/>
    <property type="project" value="TreeGrafter"/>
</dbReference>
<dbReference type="GO" id="GO:0007129">
    <property type="term" value="P:homologous chromosome pairing at meiosis"/>
    <property type="evidence" value="ECO:0007669"/>
    <property type="project" value="TreeGrafter"/>
</dbReference>
<name>A0A6J2QK75_COTGO</name>
<dbReference type="GO" id="GO:0090220">
    <property type="term" value="P:chromosome localization to nuclear envelope involved in homologous chromosome segregation"/>
    <property type="evidence" value="ECO:0007669"/>
    <property type="project" value="TreeGrafter"/>
</dbReference>
<dbReference type="KEGG" id="cgob:115014805"/>
<dbReference type="PANTHER" id="PTHR47300">
    <property type="entry name" value="PROTEIN KASH5"/>
    <property type="match status" value="1"/>
</dbReference>
<feature type="transmembrane region" description="Helical" evidence="2">
    <location>
        <begin position="283"/>
        <end position="307"/>
    </location>
</feature>
<feature type="coiled-coil region" evidence="1">
    <location>
        <begin position="81"/>
        <end position="129"/>
    </location>
</feature>
<accession>A0A6J2QK75</accession>
<keyword evidence="3" id="KW-1185">Reference proteome</keyword>
<proteinExistence type="predicted"/>
<dbReference type="PANTHER" id="PTHR47300:SF1">
    <property type="entry name" value="PROTEIN KASH5"/>
    <property type="match status" value="1"/>
</dbReference>
<evidence type="ECO:0000313" key="3">
    <source>
        <dbReference type="Proteomes" id="UP000504630"/>
    </source>
</evidence>
<dbReference type="GO" id="GO:0090619">
    <property type="term" value="C:meiotic spindle pole"/>
    <property type="evidence" value="ECO:0007669"/>
    <property type="project" value="TreeGrafter"/>
</dbReference>
<dbReference type="GeneID" id="115014805"/>
<dbReference type="InterPro" id="IPR028170">
    <property type="entry name" value="KASH5"/>
</dbReference>
<dbReference type="RefSeq" id="XP_029297732.1">
    <property type="nucleotide sequence ID" value="XM_029441872.1"/>
</dbReference>
<gene>
    <name evidence="4" type="primary">LOC115014805</name>
</gene>
<dbReference type="Proteomes" id="UP000504630">
    <property type="component" value="Chromosome 10"/>
</dbReference>
<evidence type="ECO:0000256" key="2">
    <source>
        <dbReference type="SAM" id="Phobius"/>
    </source>
</evidence>
<dbReference type="GO" id="GO:0005640">
    <property type="term" value="C:nuclear outer membrane"/>
    <property type="evidence" value="ECO:0007669"/>
    <property type="project" value="TreeGrafter"/>
</dbReference>
<evidence type="ECO:0000313" key="4">
    <source>
        <dbReference type="RefSeq" id="XP_029297732.1"/>
    </source>
</evidence>
<keyword evidence="2" id="KW-1133">Transmembrane helix</keyword>
<keyword evidence="2" id="KW-0812">Transmembrane</keyword>
<sequence length="334" mass="38145">MDVTEENMTPKEMREKIVELEHGLNQQRDLNAKINNWLDVADDDIAMLRTENGLLSKQVKALEKSNSGTQQIEAEPCRSLLADNLNAKRCSENKIQKLEKESTVVKEHNKTLTEELKSLQQERDRDKISLKKNRVALQTMERRMEEAQLGLQNRDEYIHQKNLQSKQSEKTEEEYSNIIEYLRLTNWELREQLEDRQDEASFAMVNDLMGKNEGMPSPCLSFAEELKLLASSAEMKTIMSDSTDLRHEESEAEEPLNPQSLTVDRQTKRCAGTLETAIQRAGLFLLSVFILTVLAFVTSGSCTGNFFSINTLWSGARLMLQPYCSVHYGALPPI</sequence>
<dbReference type="GO" id="GO:0051653">
    <property type="term" value="P:spindle localization"/>
    <property type="evidence" value="ECO:0007669"/>
    <property type="project" value="TreeGrafter"/>
</dbReference>